<evidence type="ECO:0000256" key="1">
    <source>
        <dbReference type="ARBA" id="ARBA00004123"/>
    </source>
</evidence>
<sequence length="214" mass="24319">MPLVDPPSALPPAPELVVDKLRDLVSSSYLNHDASTIHIRAGALFARLKALNRNANASTRSHKQTTADARHDMDQTHLGLQNFQYEKRHLEREIEKCRQFASIYQDIPLYTLDEFLERAPEDLRTPAILADDLANEHALMLSRLSFELLERQRLEQRQKELQQQKEDLLRQSKAQAATMDNVKSQIDNLVKTATDVQKKISDLAESMPTPSPAS</sequence>
<dbReference type="EMBL" id="RWJN01000114">
    <property type="protein sequence ID" value="TCD66995.1"/>
    <property type="molecule type" value="Genomic_DNA"/>
</dbReference>
<organism evidence="5 6">
    <name type="scientific">Steccherinum ochraceum</name>
    <dbReference type="NCBI Taxonomy" id="92696"/>
    <lineage>
        <taxon>Eukaryota</taxon>
        <taxon>Fungi</taxon>
        <taxon>Dikarya</taxon>
        <taxon>Basidiomycota</taxon>
        <taxon>Agaricomycotina</taxon>
        <taxon>Agaricomycetes</taxon>
        <taxon>Polyporales</taxon>
        <taxon>Steccherinaceae</taxon>
        <taxon>Steccherinum</taxon>
    </lineage>
</organism>
<dbReference type="GO" id="GO:0003729">
    <property type="term" value="F:mRNA binding"/>
    <property type="evidence" value="ECO:0007669"/>
    <property type="project" value="TreeGrafter"/>
</dbReference>
<proteinExistence type="inferred from homology"/>
<keyword evidence="6" id="KW-1185">Reference proteome</keyword>
<dbReference type="STRING" id="92696.A0A4R0RLX1"/>
<evidence type="ECO:0000256" key="4">
    <source>
        <dbReference type="SAM" id="Coils"/>
    </source>
</evidence>
<evidence type="ECO:0000256" key="2">
    <source>
        <dbReference type="ARBA" id="ARBA00008044"/>
    </source>
</evidence>
<dbReference type="PANTHER" id="PTHR13375">
    <property type="entry name" value="FMS INTERACTING PROTEIN"/>
    <property type="match status" value="1"/>
</dbReference>
<dbReference type="Proteomes" id="UP000292702">
    <property type="component" value="Unassembled WGS sequence"/>
</dbReference>
<protein>
    <recommendedName>
        <fullName evidence="7">THO complex subunit 5</fullName>
    </recommendedName>
</protein>
<dbReference type="InterPro" id="IPR019163">
    <property type="entry name" value="THO_Thoc5"/>
</dbReference>
<evidence type="ECO:0008006" key="7">
    <source>
        <dbReference type="Google" id="ProtNLM"/>
    </source>
</evidence>
<feature type="coiled-coil region" evidence="4">
    <location>
        <begin position="144"/>
        <end position="199"/>
    </location>
</feature>
<keyword evidence="3" id="KW-0539">Nucleus</keyword>
<gene>
    <name evidence="5" type="ORF">EIP91_000675</name>
</gene>
<dbReference type="Pfam" id="PF09766">
    <property type="entry name" value="FmiP_Thoc5"/>
    <property type="match status" value="1"/>
</dbReference>
<evidence type="ECO:0000313" key="5">
    <source>
        <dbReference type="EMBL" id="TCD66995.1"/>
    </source>
</evidence>
<evidence type="ECO:0000256" key="3">
    <source>
        <dbReference type="ARBA" id="ARBA00023242"/>
    </source>
</evidence>
<accession>A0A4R0RLX1</accession>
<evidence type="ECO:0000313" key="6">
    <source>
        <dbReference type="Proteomes" id="UP000292702"/>
    </source>
</evidence>
<comment type="similarity">
    <text evidence="2">Belongs to the THOC5 family.</text>
</comment>
<dbReference type="PANTHER" id="PTHR13375:SF3">
    <property type="entry name" value="THO COMPLEX SUBUNIT 5 HOMOLOG"/>
    <property type="match status" value="1"/>
</dbReference>
<keyword evidence="4" id="KW-0175">Coiled coil</keyword>
<name>A0A4R0RLX1_9APHY</name>
<reference evidence="5 6" key="1">
    <citation type="submission" date="2018-11" db="EMBL/GenBank/DDBJ databases">
        <title>Genome assembly of Steccherinum ochraceum LE-BIN_3174, the white-rot fungus of the Steccherinaceae family (The Residual Polyporoid clade, Polyporales, Basidiomycota).</title>
        <authorList>
            <person name="Fedorova T.V."/>
            <person name="Glazunova O.A."/>
            <person name="Landesman E.O."/>
            <person name="Moiseenko K.V."/>
            <person name="Psurtseva N.V."/>
            <person name="Savinova O.S."/>
            <person name="Shakhova N.V."/>
            <person name="Tyazhelova T.V."/>
            <person name="Vasina D.V."/>
        </authorList>
    </citation>
    <scope>NUCLEOTIDE SEQUENCE [LARGE SCALE GENOMIC DNA]</scope>
    <source>
        <strain evidence="5 6">LE-BIN_3174</strain>
    </source>
</reference>
<dbReference type="OrthoDB" id="20582at2759"/>
<dbReference type="AlphaFoldDB" id="A0A4R0RLX1"/>
<comment type="subcellular location">
    <subcellularLocation>
        <location evidence="1">Nucleus</location>
    </subcellularLocation>
</comment>
<dbReference type="GO" id="GO:0000445">
    <property type="term" value="C:THO complex part of transcription export complex"/>
    <property type="evidence" value="ECO:0007669"/>
    <property type="project" value="TreeGrafter"/>
</dbReference>
<comment type="caution">
    <text evidence="5">The sequence shown here is derived from an EMBL/GenBank/DDBJ whole genome shotgun (WGS) entry which is preliminary data.</text>
</comment>
<dbReference type="GO" id="GO:0006406">
    <property type="term" value="P:mRNA export from nucleus"/>
    <property type="evidence" value="ECO:0007669"/>
    <property type="project" value="TreeGrafter"/>
</dbReference>